<evidence type="ECO:0000313" key="3">
    <source>
        <dbReference type="EMBL" id="NYD69267.1"/>
    </source>
</evidence>
<dbReference type="SUPFAM" id="SSF47413">
    <property type="entry name" value="lambda repressor-like DNA-binding domains"/>
    <property type="match status" value="1"/>
</dbReference>
<dbReference type="InterPro" id="IPR001387">
    <property type="entry name" value="Cro/C1-type_HTH"/>
</dbReference>
<dbReference type="Proteomes" id="UP000549913">
    <property type="component" value="Unassembled WGS sequence"/>
</dbReference>
<organism evidence="3 4">
    <name type="scientific">Herbiconiux flava</name>
    <dbReference type="NCBI Taxonomy" id="881268"/>
    <lineage>
        <taxon>Bacteria</taxon>
        <taxon>Bacillati</taxon>
        <taxon>Actinomycetota</taxon>
        <taxon>Actinomycetes</taxon>
        <taxon>Micrococcales</taxon>
        <taxon>Microbacteriaceae</taxon>
        <taxon>Herbiconiux</taxon>
    </lineage>
</organism>
<dbReference type="AlphaFoldDB" id="A0A852SM78"/>
<dbReference type="EMBL" id="JACCBM010000001">
    <property type="protein sequence ID" value="NYD69267.1"/>
    <property type="molecule type" value="Genomic_DNA"/>
</dbReference>
<accession>A0A852SM78</accession>
<dbReference type="Gene3D" id="1.10.260.40">
    <property type="entry name" value="lambda repressor-like DNA-binding domains"/>
    <property type="match status" value="1"/>
</dbReference>
<dbReference type="GO" id="GO:0003700">
    <property type="term" value="F:DNA-binding transcription factor activity"/>
    <property type="evidence" value="ECO:0007669"/>
    <property type="project" value="TreeGrafter"/>
</dbReference>
<dbReference type="PROSITE" id="PS50943">
    <property type="entry name" value="HTH_CROC1"/>
    <property type="match status" value="1"/>
</dbReference>
<keyword evidence="1" id="KW-0238">DNA-binding</keyword>
<dbReference type="CDD" id="cd00093">
    <property type="entry name" value="HTH_XRE"/>
    <property type="match status" value="1"/>
</dbReference>
<dbReference type="GO" id="GO:0051213">
    <property type="term" value="F:dioxygenase activity"/>
    <property type="evidence" value="ECO:0007669"/>
    <property type="project" value="UniProtKB-KW"/>
</dbReference>
<evidence type="ECO:0000259" key="2">
    <source>
        <dbReference type="PROSITE" id="PS50943"/>
    </source>
</evidence>
<proteinExistence type="predicted"/>
<dbReference type="InterPro" id="IPR013096">
    <property type="entry name" value="Cupin_2"/>
</dbReference>
<comment type="caution">
    <text evidence="3">The sequence shown here is derived from an EMBL/GenBank/DDBJ whole genome shotgun (WGS) entry which is preliminary data.</text>
</comment>
<keyword evidence="3" id="KW-0223">Dioxygenase</keyword>
<evidence type="ECO:0000313" key="4">
    <source>
        <dbReference type="Proteomes" id="UP000549913"/>
    </source>
</evidence>
<keyword evidence="3" id="KW-0560">Oxidoreductase</keyword>
<protein>
    <submittedName>
        <fullName evidence="3">Quercetin dioxygenase-like cupin family protein</fullName>
    </submittedName>
</protein>
<keyword evidence="4" id="KW-1185">Reference proteome</keyword>
<evidence type="ECO:0000256" key="1">
    <source>
        <dbReference type="ARBA" id="ARBA00023125"/>
    </source>
</evidence>
<name>A0A852SM78_9MICO</name>
<dbReference type="InterPro" id="IPR050807">
    <property type="entry name" value="TransReg_Diox_bact_type"/>
</dbReference>
<dbReference type="SUPFAM" id="SSF51182">
    <property type="entry name" value="RmlC-like cupins"/>
    <property type="match status" value="1"/>
</dbReference>
<dbReference type="Pfam" id="PF01381">
    <property type="entry name" value="HTH_3"/>
    <property type="match status" value="1"/>
</dbReference>
<sequence>MSASLISQVETGKTQPSVSTLYALVNHLGMSFDDLMAGSARGSAPVPAASAGSSAPVAVDAPASLPLNVEQLGSSVPPLQRGTDNPVLEMENGVRWERLAASREGAVDPLLVTYEPGASSSIEGRMMRHSGVEYAYLLSGELTVKLDFDTFVLRAGDSLSFDSVRPHLYLNEGSVPAKGLWFVVGRREFSQEMAPSGQPERAGENLASAVDVLQAMDRLA</sequence>
<dbReference type="GO" id="GO:0003677">
    <property type="term" value="F:DNA binding"/>
    <property type="evidence" value="ECO:0007669"/>
    <property type="project" value="UniProtKB-KW"/>
</dbReference>
<reference evidence="3 4" key="1">
    <citation type="submission" date="2020-07" db="EMBL/GenBank/DDBJ databases">
        <title>Sequencing the genomes of 1000 actinobacteria strains.</title>
        <authorList>
            <person name="Klenk H.-P."/>
        </authorList>
    </citation>
    <scope>NUCLEOTIDE SEQUENCE [LARGE SCALE GENOMIC DNA]</scope>
    <source>
        <strain evidence="3 4">DSM 26474</strain>
    </source>
</reference>
<dbReference type="InterPro" id="IPR014710">
    <property type="entry name" value="RmlC-like_jellyroll"/>
</dbReference>
<dbReference type="Pfam" id="PF07883">
    <property type="entry name" value="Cupin_2"/>
    <property type="match status" value="1"/>
</dbReference>
<dbReference type="Gene3D" id="2.60.120.10">
    <property type="entry name" value="Jelly Rolls"/>
    <property type="match status" value="1"/>
</dbReference>
<dbReference type="PANTHER" id="PTHR46797">
    <property type="entry name" value="HTH-TYPE TRANSCRIPTIONAL REGULATOR"/>
    <property type="match status" value="1"/>
</dbReference>
<dbReference type="InterPro" id="IPR011051">
    <property type="entry name" value="RmlC_Cupin_sf"/>
</dbReference>
<dbReference type="GO" id="GO:0005829">
    <property type="term" value="C:cytosol"/>
    <property type="evidence" value="ECO:0007669"/>
    <property type="project" value="TreeGrafter"/>
</dbReference>
<gene>
    <name evidence="3" type="ORF">BJ984_000425</name>
</gene>
<feature type="domain" description="HTH cro/C1-type" evidence="2">
    <location>
        <begin position="1"/>
        <end position="35"/>
    </location>
</feature>
<dbReference type="CDD" id="cd02209">
    <property type="entry name" value="cupin_XRE_C"/>
    <property type="match status" value="1"/>
</dbReference>
<dbReference type="InterPro" id="IPR010982">
    <property type="entry name" value="Lambda_DNA-bd_dom_sf"/>
</dbReference>
<dbReference type="PANTHER" id="PTHR46797:SF1">
    <property type="entry name" value="METHYLPHOSPHONATE SYNTHASE"/>
    <property type="match status" value="1"/>
</dbReference>